<reference evidence="1" key="1">
    <citation type="submission" date="2023-08" db="EMBL/GenBank/DDBJ databases">
        <authorList>
            <person name="Audoor S."/>
            <person name="Bilcke G."/>
        </authorList>
    </citation>
    <scope>NUCLEOTIDE SEQUENCE</scope>
</reference>
<dbReference type="InterPro" id="IPR050983">
    <property type="entry name" value="GST_Omega/HSP26"/>
</dbReference>
<evidence type="ECO:0000313" key="1">
    <source>
        <dbReference type="EMBL" id="CAJ1943289.1"/>
    </source>
</evidence>
<accession>A0AAD2FJG5</accession>
<dbReference type="Proteomes" id="UP001295423">
    <property type="component" value="Unassembled WGS sequence"/>
</dbReference>
<dbReference type="InterPro" id="IPR036282">
    <property type="entry name" value="Glutathione-S-Trfase_C_sf"/>
</dbReference>
<dbReference type="CDD" id="cd00570">
    <property type="entry name" value="GST_N_family"/>
    <property type="match status" value="1"/>
</dbReference>
<organism evidence="1 2">
    <name type="scientific">Cylindrotheca closterium</name>
    <dbReference type="NCBI Taxonomy" id="2856"/>
    <lineage>
        <taxon>Eukaryota</taxon>
        <taxon>Sar</taxon>
        <taxon>Stramenopiles</taxon>
        <taxon>Ochrophyta</taxon>
        <taxon>Bacillariophyta</taxon>
        <taxon>Bacillariophyceae</taxon>
        <taxon>Bacillariophycidae</taxon>
        <taxon>Bacillariales</taxon>
        <taxon>Bacillariaceae</taxon>
        <taxon>Cylindrotheca</taxon>
    </lineage>
</organism>
<dbReference type="GO" id="GO:0005737">
    <property type="term" value="C:cytoplasm"/>
    <property type="evidence" value="ECO:0007669"/>
    <property type="project" value="TreeGrafter"/>
</dbReference>
<comment type="caution">
    <text evidence="1">The sequence shown here is derived from an EMBL/GenBank/DDBJ whole genome shotgun (WGS) entry which is preliminary data.</text>
</comment>
<evidence type="ECO:0000313" key="2">
    <source>
        <dbReference type="Proteomes" id="UP001295423"/>
    </source>
</evidence>
<dbReference type="EMBL" id="CAKOGP040001113">
    <property type="protein sequence ID" value="CAJ1943289.1"/>
    <property type="molecule type" value="Genomic_DNA"/>
</dbReference>
<dbReference type="PANTHER" id="PTHR43968">
    <property type="match status" value="1"/>
</dbReference>
<sequence length="393" mass="44877">MTDQMTAPDSILVSGITSEPGLNGQYVYNGSFRGGKLQWMKPMSRCYIRFIRDRWELYVSHHPSGTTYFYHPDQFMEIPPTSGYIPTPCSGPDEVLSLEYKHKAPPISEYLLYTNKACPFAQQVHIVMQELGIDDDLLQKEQETPSQLKLVERQLVDIFSKNDVDFINSYYKAYPSKTQRPQLFPCLSVYCQTISIFLLPTQVGIFVHAVNREIFPCINSILNSSSLERLESAVDKLMEALGCIETMLKRSEMNMTDSDPNEKSYFLGTVFSLAEAKTAPCFQRLLLVLPGLRPELASVKSLRQFGKDDDQREDDTILLAMIQTKYPTVDKWLGSVFKQPSVVATLYKEDVTEVLKRARVSKFDMPVQSEKQSFTTTKNKMEDLLLSRKMTNP</sequence>
<proteinExistence type="predicted"/>
<keyword evidence="2" id="KW-1185">Reference proteome</keyword>
<dbReference type="Gene3D" id="3.40.30.10">
    <property type="entry name" value="Glutaredoxin"/>
    <property type="match status" value="1"/>
</dbReference>
<protein>
    <submittedName>
        <fullName evidence="1">Uncharacterized protein</fullName>
    </submittedName>
</protein>
<dbReference type="SUPFAM" id="SSF47616">
    <property type="entry name" value="GST C-terminal domain-like"/>
    <property type="match status" value="1"/>
</dbReference>
<name>A0AAD2FJG5_9STRA</name>
<dbReference type="AlphaFoldDB" id="A0AAD2FJG5"/>
<dbReference type="PANTHER" id="PTHR43968:SF6">
    <property type="entry name" value="GLUTATHIONE S-TRANSFERASE OMEGA"/>
    <property type="match status" value="1"/>
</dbReference>
<gene>
    <name evidence="1" type="ORF">CYCCA115_LOCUS8365</name>
</gene>
<dbReference type="Gene3D" id="1.20.1050.10">
    <property type="match status" value="1"/>
</dbReference>